<dbReference type="EMBL" id="BARU01019849">
    <property type="protein sequence ID" value="GAH57598.1"/>
    <property type="molecule type" value="Genomic_DNA"/>
</dbReference>
<accession>X1IJ68</accession>
<feature type="non-terminal residue" evidence="1">
    <location>
        <position position="1"/>
    </location>
</feature>
<comment type="caution">
    <text evidence="1">The sequence shown here is derived from an EMBL/GenBank/DDBJ whole genome shotgun (WGS) entry which is preliminary data.</text>
</comment>
<sequence>SEDKRVAQQIIGKSMQLSKAYPGIVVIEMGGPSAKIGFWANLTEELFNTKTYIFPNAVWLRLLHLGTNIFSLSEIIVENPYARKKLPKGLIESIMPEGKIVTGIDQNIN</sequence>
<gene>
    <name evidence="1" type="ORF">S03H2_32662</name>
</gene>
<evidence type="ECO:0000313" key="1">
    <source>
        <dbReference type="EMBL" id="GAH57598.1"/>
    </source>
</evidence>
<protein>
    <submittedName>
        <fullName evidence="1">Uncharacterized protein</fullName>
    </submittedName>
</protein>
<reference evidence="1" key="1">
    <citation type="journal article" date="2014" name="Front. Microbiol.">
        <title>High frequency of phylogenetically diverse reductive dehalogenase-homologous genes in deep subseafloor sedimentary metagenomes.</title>
        <authorList>
            <person name="Kawai M."/>
            <person name="Futagami T."/>
            <person name="Toyoda A."/>
            <person name="Takaki Y."/>
            <person name="Nishi S."/>
            <person name="Hori S."/>
            <person name="Arai W."/>
            <person name="Tsubouchi T."/>
            <person name="Morono Y."/>
            <person name="Uchiyama I."/>
            <person name="Ito T."/>
            <person name="Fujiyama A."/>
            <person name="Inagaki F."/>
            <person name="Takami H."/>
        </authorList>
    </citation>
    <scope>NUCLEOTIDE SEQUENCE</scope>
    <source>
        <strain evidence="1">Expedition CK06-06</strain>
    </source>
</reference>
<dbReference type="AlphaFoldDB" id="X1IJ68"/>
<organism evidence="1">
    <name type="scientific">marine sediment metagenome</name>
    <dbReference type="NCBI Taxonomy" id="412755"/>
    <lineage>
        <taxon>unclassified sequences</taxon>
        <taxon>metagenomes</taxon>
        <taxon>ecological metagenomes</taxon>
    </lineage>
</organism>
<name>X1IJ68_9ZZZZ</name>
<proteinExistence type="predicted"/>